<evidence type="ECO:0000256" key="1">
    <source>
        <dbReference type="SAM" id="MobiDB-lite"/>
    </source>
</evidence>
<dbReference type="AlphaFoldDB" id="A0A9P9IQG4"/>
<feature type="region of interest" description="Disordered" evidence="1">
    <location>
        <begin position="93"/>
        <end position="232"/>
    </location>
</feature>
<dbReference type="OrthoDB" id="5151258at2759"/>
<dbReference type="InterPro" id="IPR050149">
    <property type="entry name" value="Collagen_superfamily"/>
</dbReference>
<dbReference type="PANTHER" id="PTHR24023:SF1082">
    <property type="entry name" value="COLLAGEN TRIPLE HELIX REPEAT"/>
    <property type="match status" value="1"/>
</dbReference>
<feature type="compositionally biased region" description="Basic and acidic residues" evidence="1">
    <location>
        <begin position="166"/>
        <end position="175"/>
    </location>
</feature>
<evidence type="ECO:0000313" key="2">
    <source>
        <dbReference type="EMBL" id="KAH7127459.1"/>
    </source>
</evidence>
<reference evidence="2" key="1">
    <citation type="journal article" date="2021" name="Nat. Commun.">
        <title>Genetic determinants of endophytism in the Arabidopsis root mycobiome.</title>
        <authorList>
            <person name="Mesny F."/>
            <person name="Miyauchi S."/>
            <person name="Thiergart T."/>
            <person name="Pickel B."/>
            <person name="Atanasova L."/>
            <person name="Karlsson M."/>
            <person name="Huettel B."/>
            <person name="Barry K.W."/>
            <person name="Haridas S."/>
            <person name="Chen C."/>
            <person name="Bauer D."/>
            <person name="Andreopoulos W."/>
            <person name="Pangilinan J."/>
            <person name="LaButti K."/>
            <person name="Riley R."/>
            <person name="Lipzen A."/>
            <person name="Clum A."/>
            <person name="Drula E."/>
            <person name="Henrissat B."/>
            <person name="Kohler A."/>
            <person name="Grigoriev I.V."/>
            <person name="Martin F.M."/>
            <person name="Hacquard S."/>
        </authorList>
    </citation>
    <scope>NUCLEOTIDE SEQUENCE</scope>
    <source>
        <strain evidence="2">MPI-CAGE-AT-0147</strain>
    </source>
</reference>
<comment type="caution">
    <text evidence="2">The sequence shown here is derived from an EMBL/GenBank/DDBJ whole genome shotgun (WGS) entry which is preliminary data.</text>
</comment>
<feature type="compositionally biased region" description="Polar residues" evidence="1">
    <location>
        <begin position="95"/>
        <end position="108"/>
    </location>
</feature>
<dbReference type="InterPro" id="IPR008160">
    <property type="entry name" value="Collagen"/>
</dbReference>
<sequence>MGESLESPEVWASPCFMVQRPVLHGLRPVLHGLRLVLHGLCPVGLKSLDFGPKVVRREGVWYPFGRLQTHLSSRYNPGAHSFGVHLSNHGVSGRTDLSIQGNQGSTGLQGVAGPKGDPGAKGAQGTQGLTGPKGDTGATGLKGEAGATGPKGPRGLTGLRGVPGPKGDDGAEGKGLRGPIGSRGAPGPKGDTGAKGEQGPQGYPGPKGATSVNGVQRTEHPTDSPCYKPYQEESRSHIPDMLRCRKHPVWRDRESSFDLCPSLYGGEKEESESSVILDEGWGKPQSISLLHGPTTCASWPNGLRFMVQRPVLHGPTACASLANAYGRLGVPFEEVVQGQEAFE</sequence>
<accession>A0A9P9IQG4</accession>
<gene>
    <name evidence="2" type="ORF">EDB81DRAFT_860321</name>
</gene>
<organism evidence="2 3">
    <name type="scientific">Dactylonectria macrodidyma</name>
    <dbReference type="NCBI Taxonomy" id="307937"/>
    <lineage>
        <taxon>Eukaryota</taxon>
        <taxon>Fungi</taxon>
        <taxon>Dikarya</taxon>
        <taxon>Ascomycota</taxon>
        <taxon>Pezizomycotina</taxon>
        <taxon>Sordariomycetes</taxon>
        <taxon>Hypocreomycetidae</taxon>
        <taxon>Hypocreales</taxon>
        <taxon>Nectriaceae</taxon>
        <taxon>Dactylonectria</taxon>
    </lineage>
</organism>
<feature type="compositionally biased region" description="Low complexity" evidence="1">
    <location>
        <begin position="111"/>
        <end position="124"/>
    </location>
</feature>
<dbReference type="PANTHER" id="PTHR24023">
    <property type="entry name" value="COLLAGEN ALPHA"/>
    <property type="match status" value="1"/>
</dbReference>
<name>A0A9P9IQG4_9HYPO</name>
<keyword evidence="3" id="KW-1185">Reference proteome</keyword>
<dbReference type="GO" id="GO:0031012">
    <property type="term" value="C:extracellular matrix"/>
    <property type="evidence" value="ECO:0007669"/>
    <property type="project" value="TreeGrafter"/>
</dbReference>
<dbReference type="EMBL" id="JAGMUV010000019">
    <property type="protein sequence ID" value="KAH7127459.1"/>
    <property type="molecule type" value="Genomic_DNA"/>
</dbReference>
<proteinExistence type="predicted"/>
<evidence type="ECO:0000313" key="3">
    <source>
        <dbReference type="Proteomes" id="UP000738349"/>
    </source>
</evidence>
<protein>
    <submittedName>
        <fullName evidence="2">Uncharacterized protein</fullName>
    </submittedName>
</protein>
<dbReference type="Pfam" id="PF01391">
    <property type="entry name" value="Collagen"/>
    <property type="match status" value="1"/>
</dbReference>
<dbReference type="Proteomes" id="UP000738349">
    <property type="component" value="Unassembled WGS sequence"/>
</dbReference>